<proteinExistence type="predicted"/>
<feature type="region of interest" description="Disordered" evidence="1">
    <location>
        <begin position="251"/>
        <end position="302"/>
    </location>
</feature>
<comment type="caution">
    <text evidence="3">The sequence shown here is derived from an EMBL/GenBank/DDBJ whole genome shotgun (WGS) entry which is preliminary data.</text>
</comment>
<dbReference type="Gene3D" id="4.10.280.10">
    <property type="entry name" value="Helix-loop-helix DNA-binding domain"/>
    <property type="match status" value="1"/>
</dbReference>
<feature type="region of interest" description="Disordered" evidence="1">
    <location>
        <begin position="1182"/>
        <end position="1220"/>
    </location>
</feature>
<gene>
    <name evidence="3" type="ORF">JYU34_007423</name>
</gene>
<feature type="domain" description="BHLH" evidence="2">
    <location>
        <begin position="8"/>
        <end position="70"/>
    </location>
</feature>
<reference evidence="3 4" key="1">
    <citation type="submission" date="2021-06" db="EMBL/GenBank/DDBJ databases">
        <title>A haploid diamondback moth (Plutella xylostella L.) genome assembly resolves 31 chromosomes and identifies a diamide resistance mutation.</title>
        <authorList>
            <person name="Ward C.M."/>
            <person name="Perry K.D."/>
            <person name="Baker G."/>
            <person name="Powis K."/>
            <person name="Heckel D.G."/>
            <person name="Baxter S.W."/>
        </authorList>
    </citation>
    <scope>NUCLEOTIDE SEQUENCE [LARGE SCALE GENOMIC DNA]</scope>
    <source>
        <strain evidence="3 4">LV</strain>
        <tissue evidence="3">Single pupa</tissue>
    </source>
</reference>
<feature type="compositionally biased region" description="Polar residues" evidence="1">
    <location>
        <begin position="482"/>
        <end position="504"/>
    </location>
</feature>
<evidence type="ECO:0000256" key="1">
    <source>
        <dbReference type="SAM" id="MobiDB-lite"/>
    </source>
</evidence>
<keyword evidence="4" id="KW-1185">Reference proteome</keyword>
<sequence>MGATSKQRTPSRCREWERERRNKFNQAIAKLGELIKLSDKENQSGSKDADSTLYPKIEIIQRAILFIQDYSQEKSKLKAEILALQVKLDGSKVQNGKKDVSTQVTKGFKTKPEVIKPTSDLVISKVKPSALKEKKNGTVNTSEEPTSISSTSGPEAPTVQKLAKILPKSVPAENKGAENTFVVMPGTPYILPQRPLLFPTATPTFVLLNPNMPKTQSQVPIVNRISNEITRTTMVNILPIAAYSRPLSAKGKKTGMKQKSDIAKKKIKTTKKVVEQKGDTSQPNKDTIPISNESNKDSNQINDKIISPTTETVKVALPEAQKSVNSVTNDISGTSKENNSTKYTEVKENVNTKQHTITNTKDMPTKDCSKIKEIQELPVTNNVLIKSTDLPVTTEKCNKISSDKDVPVQSADKNKLSNILDTSLCENTVDGGNARLELAEELLAASPTAAFLMSFPLVSGNRADSPAEETPVVQPAKETNQRRTYSVPQPITNATYFDKANTNPNKDKDTSKLQTPSTKQAEPHKFIESTASSKQTQVKASVSTVATSADNPFLNLPMPSTLSTSCSLADTTFALDFDCNISKSLPSQSTSYGTNSNIFYKDPFNTVKNTIYSTSSISSGHDFNSLGLYPCAMEKYSSKTKTDYSNVEDNLMKMGPSRLTYDIDLGWSHKGFDFVNSTTNSTTFTKDNLLTTVSAPYSSSYNPFNPEFHVPLVSSASNKKENTSNCSKPTSTFVDSIASFYSQPSNFWPEDGPFYSTNSISSAKTFNSKHQNYLPIDNSHNTVTTKLSTTKQYETKAAESFTDNLMKTSLVGMGHQVPDNTKYTKKSPSKMHINWMTSETRPMQNVGNTTSQSDAKEQLRISYGQTDHSSKKQDLNDGNYFPINIHNYPSHVAQEEFPVWPSARPLGTTEISIDPPPINLPTLVGDLALGPHDRKKNADSTHRGTNQTDIQNCSNFLSVTQLMNRSSDNMPARCPVPVEQNTKLTSKSNIPHYTTDINRKIPTTSRLDHSVQPYYSFNDSKMLHTYDTMNQYPSHTSKTKSAKTTDKSVKNQKHSYSAEALIRGGTCTQKVPDKFAIPQKFTECPQQDSSVAQVSHFPPILDYSDNSYSGQQFSGTTLYNSTTNTISNSFYSNFMPGGTNLMSSNYAGAPFASEYIDYNQTVECNYSNHKYEEFKIKGNPTAYNHDKSTNNHKGTRREFSAKHKMECSKKDSTKKYQSKRPKLSTEVEDWSESNPLLWQNKGPSKRHSNLMGEDLFPNYNQMAGQYQPDIFNAHLVPPNMQSVGHNADRSLTSLPVTSRANFNLSTIFPEITMKVQ</sequence>
<feature type="compositionally biased region" description="Low complexity" evidence="1">
    <location>
        <begin position="141"/>
        <end position="155"/>
    </location>
</feature>
<evidence type="ECO:0000259" key="2">
    <source>
        <dbReference type="PROSITE" id="PS50888"/>
    </source>
</evidence>
<dbReference type="SMART" id="SM00353">
    <property type="entry name" value="HLH"/>
    <property type="match status" value="1"/>
</dbReference>
<dbReference type="InterPro" id="IPR036638">
    <property type="entry name" value="HLH_DNA-bd_sf"/>
</dbReference>
<dbReference type="Pfam" id="PF00010">
    <property type="entry name" value="HLH"/>
    <property type="match status" value="1"/>
</dbReference>
<protein>
    <recommendedName>
        <fullName evidence="2">BHLH domain-containing protein</fullName>
    </recommendedName>
</protein>
<dbReference type="EMBL" id="JAHIBW010000010">
    <property type="protein sequence ID" value="KAG7307263.1"/>
    <property type="molecule type" value="Genomic_DNA"/>
</dbReference>
<feature type="compositionally biased region" description="Polar residues" evidence="1">
    <location>
        <begin position="279"/>
        <end position="302"/>
    </location>
</feature>
<accession>A0ABQ7QQC1</accession>
<feature type="region of interest" description="Disordered" evidence="1">
    <location>
        <begin position="1032"/>
        <end position="1052"/>
    </location>
</feature>
<feature type="region of interest" description="Disordered" evidence="1">
    <location>
        <begin position="133"/>
        <end position="158"/>
    </location>
</feature>
<dbReference type="SUPFAM" id="SSF47459">
    <property type="entry name" value="HLH, helix-loop-helix DNA-binding domain"/>
    <property type="match status" value="1"/>
</dbReference>
<feature type="region of interest" description="Disordered" evidence="1">
    <location>
        <begin position="462"/>
        <end position="533"/>
    </location>
</feature>
<dbReference type="InterPro" id="IPR011598">
    <property type="entry name" value="bHLH_dom"/>
</dbReference>
<name>A0ABQ7QQC1_PLUXY</name>
<evidence type="ECO:0000313" key="4">
    <source>
        <dbReference type="Proteomes" id="UP000823941"/>
    </source>
</evidence>
<feature type="compositionally biased region" description="Basic and acidic residues" evidence="1">
    <location>
        <begin position="1196"/>
        <end position="1214"/>
    </location>
</feature>
<evidence type="ECO:0000313" key="3">
    <source>
        <dbReference type="EMBL" id="KAG7307263.1"/>
    </source>
</evidence>
<dbReference type="PROSITE" id="PS50888">
    <property type="entry name" value="BHLH"/>
    <property type="match status" value="1"/>
</dbReference>
<dbReference type="Proteomes" id="UP000823941">
    <property type="component" value="Chromosome 10"/>
</dbReference>
<organism evidence="3 4">
    <name type="scientific">Plutella xylostella</name>
    <name type="common">Diamondback moth</name>
    <name type="synonym">Plutella maculipennis</name>
    <dbReference type="NCBI Taxonomy" id="51655"/>
    <lineage>
        <taxon>Eukaryota</taxon>
        <taxon>Metazoa</taxon>
        <taxon>Ecdysozoa</taxon>
        <taxon>Arthropoda</taxon>
        <taxon>Hexapoda</taxon>
        <taxon>Insecta</taxon>
        <taxon>Pterygota</taxon>
        <taxon>Neoptera</taxon>
        <taxon>Endopterygota</taxon>
        <taxon>Lepidoptera</taxon>
        <taxon>Glossata</taxon>
        <taxon>Ditrysia</taxon>
        <taxon>Yponomeutoidea</taxon>
        <taxon>Plutellidae</taxon>
        <taxon>Plutella</taxon>
    </lineage>
</organism>